<organism evidence="2 3">
    <name type="scientific">Pogonophryne albipinna</name>
    <dbReference type="NCBI Taxonomy" id="1090488"/>
    <lineage>
        <taxon>Eukaryota</taxon>
        <taxon>Metazoa</taxon>
        <taxon>Chordata</taxon>
        <taxon>Craniata</taxon>
        <taxon>Vertebrata</taxon>
        <taxon>Euteleostomi</taxon>
        <taxon>Actinopterygii</taxon>
        <taxon>Neopterygii</taxon>
        <taxon>Teleostei</taxon>
        <taxon>Neoteleostei</taxon>
        <taxon>Acanthomorphata</taxon>
        <taxon>Eupercaria</taxon>
        <taxon>Perciformes</taxon>
        <taxon>Notothenioidei</taxon>
        <taxon>Pogonophryne</taxon>
    </lineage>
</organism>
<evidence type="ECO:0000256" key="1">
    <source>
        <dbReference type="SAM" id="MobiDB-lite"/>
    </source>
</evidence>
<feature type="compositionally biased region" description="Basic and acidic residues" evidence="1">
    <location>
        <begin position="36"/>
        <end position="72"/>
    </location>
</feature>
<feature type="compositionally biased region" description="Basic and acidic residues" evidence="1">
    <location>
        <begin position="108"/>
        <end position="121"/>
    </location>
</feature>
<evidence type="ECO:0000313" key="2">
    <source>
        <dbReference type="EMBL" id="KAJ4935891.1"/>
    </source>
</evidence>
<keyword evidence="3" id="KW-1185">Reference proteome</keyword>
<dbReference type="Proteomes" id="UP001219934">
    <property type="component" value="Unassembled WGS sequence"/>
</dbReference>
<sequence>MQREQGEWREEEREDGRKLRAQLGGVSRSTVCPRGRGTDEESGMKFERRGDEDRRGEETRREEETRKEEERRERKKGRGEKERTGKETGKEEERRQGEKIGGKKPRRGDKERGEETRRAGMERIANINQEEAFIRVERLNYLLCRLSSAEPAQTQAFNQSVRPTGRA</sequence>
<feature type="non-terminal residue" evidence="2">
    <location>
        <position position="1"/>
    </location>
</feature>
<feature type="compositionally biased region" description="Basic and acidic residues" evidence="1">
    <location>
        <begin position="1"/>
        <end position="18"/>
    </location>
</feature>
<proteinExistence type="predicted"/>
<accession>A0AAD6B155</accession>
<dbReference type="AlphaFoldDB" id="A0AAD6B155"/>
<evidence type="ECO:0000313" key="3">
    <source>
        <dbReference type="Proteomes" id="UP001219934"/>
    </source>
</evidence>
<name>A0AAD6B155_9TELE</name>
<reference evidence="2" key="1">
    <citation type="submission" date="2022-11" db="EMBL/GenBank/DDBJ databases">
        <title>Chromosome-level genome of Pogonophryne albipinna.</title>
        <authorList>
            <person name="Jo E."/>
        </authorList>
    </citation>
    <scope>NUCLEOTIDE SEQUENCE</scope>
    <source>
        <strain evidence="2">SGF0006</strain>
        <tissue evidence="2">Muscle</tissue>
    </source>
</reference>
<dbReference type="EMBL" id="JAPTMU010000011">
    <property type="protein sequence ID" value="KAJ4935891.1"/>
    <property type="molecule type" value="Genomic_DNA"/>
</dbReference>
<feature type="region of interest" description="Disordered" evidence="1">
    <location>
        <begin position="1"/>
        <end position="122"/>
    </location>
</feature>
<comment type="caution">
    <text evidence="2">The sequence shown here is derived from an EMBL/GenBank/DDBJ whole genome shotgun (WGS) entry which is preliminary data.</text>
</comment>
<feature type="compositionally biased region" description="Basic and acidic residues" evidence="1">
    <location>
        <begin position="79"/>
        <end position="101"/>
    </location>
</feature>
<protein>
    <submittedName>
        <fullName evidence="2">Uncharacterized protein</fullName>
    </submittedName>
</protein>
<gene>
    <name evidence="2" type="ORF">JOQ06_017418</name>
</gene>